<dbReference type="Proteomes" id="UP000544090">
    <property type="component" value="Unassembled WGS sequence"/>
</dbReference>
<feature type="region of interest" description="Disordered" evidence="1">
    <location>
        <begin position="109"/>
        <end position="232"/>
    </location>
</feature>
<organism evidence="2 3">
    <name type="scientific">Arthrobacter mobilis</name>
    <dbReference type="NCBI Taxonomy" id="2724944"/>
    <lineage>
        <taxon>Bacteria</taxon>
        <taxon>Bacillati</taxon>
        <taxon>Actinomycetota</taxon>
        <taxon>Actinomycetes</taxon>
        <taxon>Micrococcales</taxon>
        <taxon>Micrococcaceae</taxon>
        <taxon>Arthrobacter</taxon>
    </lineage>
</organism>
<protein>
    <recommendedName>
        <fullName evidence="4">Ribosomal protein L7/L12 C-terminal domain-containing protein</fullName>
    </recommendedName>
</protein>
<dbReference type="RefSeq" id="WP_168487290.1">
    <property type="nucleotide sequence ID" value="NZ_JAAZSQ010000014.1"/>
</dbReference>
<dbReference type="AlphaFoldDB" id="A0A7X6HEN4"/>
<gene>
    <name evidence="2" type="ORF">HGG74_13965</name>
</gene>
<keyword evidence="3" id="KW-1185">Reference proteome</keyword>
<sequence>MESFLVPALILLVVIAAVLLAVKLARKRPAADSSLAAPGQAKGGPVPTREAAAAATARLDQQQHTAVYSMIARGHGLEAIQAYRKATGTGLREAAAAVASMSAYPQPYVHPEFPQAADTAGPAQAPAGQTPPAAEQEPEAEASGGTPGTAAGAGARPEEAEARPEGAAARPAEEALPGGGEPPREEQQPVPPPEPVRPAQPAAAESPAPPPGTADAVGKPSPGAPASHKATAYRYRAIVSKGDEIREIASTRLNDEIFARIRETALSGDLPAAARLLREHSDAGEQEALEFVALIGPEEE</sequence>
<reference evidence="2 3" key="1">
    <citation type="submission" date="2020-04" db="EMBL/GenBank/DDBJ databases">
        <title>Arthrobacter sp. nov.</title>
        <authorList>
            <person name="Liu S."/>
        </authorList>
    </citation>
    <scope>NUCLEOTIDE SEQUENCE [LARGE SCALE GENOMIC DNA]</scope>
    <source>
        <strain evidence="2 3">E918</strain>
    </source>
</reference>
<dbReference type="EMBL" id="JAAZSQ010000014">
    <property type="protein sequence ID" value="NKX55621.1"/>
    <property type="molecule type" value="Genomic_DNA"/>
</dbReference>
<evidence type="ECO:0000313" key="2">
    <source>
        <dbReference type="EMBL" id="NKX55621.1"/>
    </source>
</evidence>
<proteinExistence type="predicted"/>
<feature type="compositionally biased region" description="Pro residues" evidence="1">
    <location>
        <begin position="189"/>
        <end position="198"/>
    </location>
</feature>
<name>A0A7X6HEN4_9MICC</name>
<feature type="compositionally biased region" description="Low complexity" evidence="1">
    <location>
        <begin position="114"/>
        <end position="155"/>
    </location>
</feature>
<evidence type="ECO:0000313" key="3">
    <source>
        <dbReference type="Proteomes" id="UP000544090"/>
    </source>
</evidence>
<evidence type="ECO:0008006" key="4">
    <source>
        <dbReference type="Google" id="ProtNLM"/>
    </source>
</evidence>
<accession>A0A7X6HEN4</accession>
<evidence type="ECO:0000256" key="1">
    <source>
        <dbReference type="SAM" id="MobiDB-lite"/>
    </source>
</evidence>
<comment type="caution">
    <text evidence="2">The sequence shown here is derived from an EMBL/GenBank/DDBJ whole genome shotgun (WGS) entry which is preliminary data.</text>
</comment>
<feature type="compositionally biased region" description="Low complexity" evidence="1">
    <location>
        <begin position="165"/>
        <end position="176"/>
    </location>
</feature>